<dbReference type="HOGENOM" id="CLU_1207811_0_0_11"/>
<proteinExistence type="predicted"/>
<dbReference type="AlphaFoldDB" id="B8HDE2"/>
<dbReference type="EMBL" id="CP001341">
    <property type="protein sequence ID" value="ACL38947.1"/>
    <property type="molecule type" value="Genomic_DNA"/>
</dbReference>
<dbReference type="STRING" id="452863.Achl_0952"/>
<dbReference type="KEGG" id="ach:Achl_0952"/>
<sequence length="229" mass="25553">MIPHCESGKGSSTALLKSLKRLGFERHNRPRKTLGYVTHRHFRGQEHTHYRGLPINSKQTGQPLTCPPQSDDRRPLVRSRSAFSKILLILVVSILSAMSMSCSPTATPTREDIIGTWTYAANDSTYKTQALNGTLVFHEDGTFQLDRIPAKVVSFIGPDVPTSEHGTWTIVKEARGIDKPFVDITTSGSEVLNGRWRGQFLVEGNGNSRRLVGIIGDRDADMNYVLRRH</sequence>
<evidence type="ECO:0000256" key="1">
    <source>
        <dbReference type="SAM" id="MobiDB-lite"/>
    </source>
</evidence>
<evidence type="ECO:0008006" key="4">
    <source>
        <dbReference type="Google" id="ProtNLM"/>
    </source>
</evidence>
<name>B8HDE2_PSECP</name>
<protein>
    <recommendedName>
        <fullName evidence="4">Lipocalin-like domain-containing protein</fullName>
    </recommendedName>
</protein>
<dbReference type="Proteomes" id="UP000002505">
    <property type="component" value="Chromosome"/>
</dbReference>
<feature type="region of interest" description="Disordered" evidence="1">
    <location>
        <begin position="49"/>
        <end position="75"/>
    </location>
</feature>
<organism evidence="2 3">
    <name type="scientific">Pseudarthrobacter chlorophenolicus (strain ATCC 700700 / DSM 12829 / CIP 107037 / JCM 12360 / KCTC 9906 / NCIMB 13794 / A6)</name>
    <name type="common">Arthrobacter chlorophenolicus</name>
    <dbReference type="NCBI Taxonomy" id="452863"/>
    <lineage>
        <taxon>Bacteria</taxon>
        <taxon>Bacillati</taxon>
        <taxon>Actinomycetota</taxon>
        <taxon>Actinomycetes</taxon>
        <taxon>Micrococcales</taxon>
        <taxon>Micrococcaceae</taxon>
        <taxon>Pseudarthrobacter</taxon>
    </lineage>
</organism>
<evidence type="ECO:0000313" key="2">
    <source>
        <dbReference type="EMBL" id="ACL38947.1"/>
    </source>
</evidence>
<gene>
    <name evidence="2" type="ordered locus">Achl_0952</name>
</gene>
<reference evidence="2" key="1">
    <citation type="submission" date="2009-01" db="EMBL/GenBank/DDBJ databases">
        <title>Complete sequence of chromosome of Arthrobacter chlorophenolicus A6.</title>
        <authorList>
            <consortium name="US DOE Joint Genome Institute"/>
            <person name="Lucas S."/>
            <person name="Copeland A."/>
            <person name="Lapidus A."/>
            <person name="Glavina del Rio T."/>
            <person name="Tice H."/>
            <person name="Bruce D."/>
            <person name="Goodwin L."/>
            <person name="Pitluck S."/>
            <person name="Goltsman E."/>
            <person name="Clum A."/>
            <person name="Larimer F."/>
            <person name="Land M."/>
            <person name="Hauser L."/>
            <person name="Kyrpides N."/>
            <person name="Mikhailova N."/>
            <person name="Jansson J."/>
            <person name="Richardson P."/>
        </authorList>
    </citation>
    <scope>NUCLEOTIDE SEQUENCE [LARGE SCALE GENOMIC DNA]</scope>
    <source>
        <strain evidence="2">A6</strain>
    </source>
</reference>
<keyword evidence="3" id="KW-1185">Reference proteome</keyword>
<evidence type="ECO:0000313" key="3">
    <source>
        <dbReference type="Proteomes" id="UP000002505"/>
    </source>
</evidence>
<accession>B8HDE2</accession>